<dbReference type="Gene3D" id="2.30.38.10">
    <property type="entry name" value="Luciferase, Domain 3"/>
    <property type="match status" value="1"/>
</dbReference>
<reference evidence="5 6" key="1">
    <citation type="submission" date="2019-07" db="EMBL/GenBank/DDBJ databases">
        <title>Whole genome shotgun sequence of Pseudonocardia sulfidoxydans NBRC 16205.</title>
        <authorList>
            <person name="Hosoyama A."/>
            <person name="Uohara A."/>
            <person name="Ohji S."/>
            <person name="Ichikawa N."/>
        </authorList>
    </citation>
    <scope>NUCLEOTIDE SEQUENCE [LARGE SCALE GENOMIC DNA]</scope>
    <source>
        <strain evidence="5 6">NBRC 16205</strain>
    </source>
</reference>
<organism evidence="5 6">
    <name type="scientific">Pseudonocardia sulfidoxydans NBRC 16205</name>
    <dbReference type="NCBI Taxonomy" id="1223511"/>
    <lineage>
        <taxon>Bacteria</taxon>
        <taxon>Bacillati</taxon>
        <taxon>Actinomycetota</taxon>
        <taxon>Actinomycetes</taxon>
        <taxon>Pseudonocardiales</taxon>
        <taxon>Pseudonocardiaceae</taxon>
        <taxon>Pseudonocardia</taxon>
    </lineage>
</organism>
<dbReference type="PROSITE" id="PS00455">
    <property type="entry name" value="AMP_BINDING"/>
    <property type="match status" value="1"/>
</dbReference>
<evidence type="ECO:0000313" key="6">
    <source>
        <dbReference type="Proteomes" id="UP000321685"/>
    </source>
</evidence>
<dbReference type="PANTHER" id="PTHR43201">
    <property type="entry name" value="ACYL-COA SYNTHETASE"/>
    <property type="match status" value="1"/>
</dbReference>
<dbReference type="GO" id="GO:0006631">
    <property type="term" value="P:fatty acid metabolic process"/>
    <property type="evidence" value="ECO:0007669"/>
    <property type="project" value="TreeGrafter"/>
</dbReference>
<feature type="domain" description="AMP-dependent synthetase/ligase" evidence="3">
    <location>
        <begin position="54"/>
        <end position="420"/>
    </location>
</feature>
<dbReference type="InterPro" id="IPR025110">
    <property type="entry name" value="AMP-bd_C"/>
</dbReference>
<dbReference type="EMBL" id="BJVJ01000080">
    <property type="protein sequence ID" value="GEL26234.1"/>
    <property type="molecule type" value="Genomic_DNA"/>
</dbReference>
<comment type="caution">
    <text evidence="5">The sequence shown here is derived from an EMBL/GenBank/DDBJ whole genome shotgun (WGS) entry which is preliminary data.</text>
</comment>
<dbReference type="InterPro" id="IPR020845">
    <property type="entry name" value="AMP-binding_CS"/>
</dbReference>
<protein>
    <submittedName>
        <fullName evidence="5">AMP-binding protein</fullName>
    </submittedName>
</protein>
<dbReference type="Pfam" id="PF00501">
    <property type="entry name" value="AMP-binding"/>
    <property type="match status" value="1"/>
</dbReference>
<dbReference type="Gene3D" id="3.30.300.30">
    <property type="match status" value="1"/>
</dbReference>
<keyword evidence="2" id="KW-0436">Ligase</keyword>
<gene>
    <name evidence="5" type="ORF">PSU4_51880</name>
</gene>
<feature type="domain" description="AMP-binding enzyme C-terminal" evidence="4">
    <location>
        <begin position="472"/>
        <end position="547"/>
    </location>
</feature>
<evidence type="ECO:0000313" key="5">
    <source>
        <dbReference type="EMBL" id="GEL26234.1"/>
    </source>
</evidence>
<name>A0A511DR59_9PSEU</name>
<evidence type="ECO:0000259" key="3">
    <source>
        <dbReference type="Pfam" id="PF00501"/>
    </source>
</evidence>
<sequence length="568" mass="60773">MAGRRTLAAARVCHYTAGMTLSAQSPAPGAIGRSLWTRTGADRVGELTVGALLQRAAMLAPDTVALVEGVPDRDARRRWTYAELLADAERAARALLGRFAPGERIAVWANNIPEWLLLQTGAAAAGLTLVTVDPALRRDEVAHVLRRSEAAGVFLVREYRGNPMAETVTGLRAELPALRGAVLFEDWAEFVDTGDPALGLPVVSPCDAAQIQFTSGTTGLPKGAVLHHRGQVNSACLSYGELLGIRPGDPMVNVMPMFHTAGSVLATLSAIGTCATQVLQPWFDPALYLRLIEEERSILFGGVPTMLLATLDHPAMATTDTSSVRVALSGGATVPPALVRRVEATLGVPMGIIYAQTEASPAITMTAPYADSADDRATTLGRPLPAIDVAIMDPVDRRTPVLPGVVGELCTRGYHVMTGYVGDPEQTAAAVDDDGWLHTGDLASMDERGYCRIEGRLKEMIIRGGENVFPREIEDVLLGHPDIADVAVVGVPDELWGEQVGAAVRLREGAVPDEAALVAWGRERLAPHKVPRVWRFVDSFPTTTSGKIRKHLIAADMVDSAQDPREWQ</sequence>
<dbReference type="FunFam" id="3.30.300.30:FF:000008">
    <property type="entry name" value="2,3-dihydroxybenzoate-AMP ligase"/>
    <property type="match status" value="1"/>
</dbReference>
<dbReference type="Pfam" id="PF13193">
    <property type="entry name" value="AMP-binding_C"/>
    <property type="match status" value="1"/>
</dbReference>
<dbReference type="AlphaFoldDB" id="A0A511DR59"/>
<evidence type="ECO:0000256" key="2">
    <source>
        <dbReference type="ARBA" id="ARBA00022598"/>
    </source>
</evidence>
<evidence type="ECO:0000259" key="4">
    <source>
        <dbReference type="Pfam" id="PF13193"/>
    </source>
</evidence>
<dbReference type="InterPro" id="IPR000873">
    <property type="entry name" value="AMP-dep_synth/lig_dom"/>
</dbReference>
<dbReference type="Gene3D" id="3.40.50.980">
    <property type="match status" value="2"/>
</dbReference>
<evidence type="ECO:0000256" key="1">
    <source>
        <dbReference type="ARBA" id="ARBA00006432"/>
    </source>
</evidence>
<proteinExistence type="inferred from homology"/>
<comment type="similarity">
    <text evidence="1">Belongs to the ATP-dependent AMP-binding enzyme family.</text>
</comment>
<dbReference type="Proteomes" id="UP000321685">
    <property type="component" value="Unassembled WGS sequence"/>
</dbReference>
<keyword evidence="6" id="KW-1185">Reference proteome</keyword>
<accession>A0A511DR59</accession>
<dbReference type="SUPFAM" id="SSF56801">
    <property type="entry name" value="Acetyl-CoA synthetase-like"/>
    <property type="match status" value="1"/>
</dbReference>
<dbReference type="GO" id="GO:0031956">
    <property type="term" value="F:medium-chain fatty acid-CoA ligase activity"/>
    <property type="evidence" value="ECO:0007669"/>
    <property type="project" value="TreeGrafter"/>
</dbReference>
<dbReference type="InterPro" id="IPR045851">
    <property type="entry name" value="AMP-bd_C_sf"/>
</dbReference>
<dbReference type="RefSeq" id="WP_222596399.1">
    <property type="nucleotide sequence ID" value="NZ_BJVJ01000080.1"/>
</dbReference>
<dbReference type="PANTHER" id="PTHR43201:SF5">
    <property type="entry name" value="MEDIUM-CHAIN ACYL-COA LIGASE ACSF2, MITOCHONDRIAL"/>
    <property type="match status" value="1"/>
</dbReference>